<dbReference type="RefSeq" id="WP_093192257.1">
    <property type="nucleotide sequence ID" value="NZ_FNEV01000002.1"/>
</dbReference>
<keyword evidence="3" id="KW-1185">Reference proteome</keyword>
<evidence type="ECO:0000313" key="3">
    <source>
        <dbReference type="Proteomes" id="UP000199225"/>
    </source>
</evidence>
<dbReference type="Proteomes" id="UP000199225">
    <property type="component" value="Unassembled WGS sequence"/>
</dbReference>
<dbReference type="STRING" id="86666.SAMN04490247_0767"/>
<name>A0A1G8R2X1_9BACI</name>
<feature type="region of interest" description="Disordered" evidence="1">
    <location>
        <begin position="260"/>
        <end position="284"/>
    </location>
</feature>
<dbReference type="OrthoDB" id="2960841at2"/>
<organism evidence="2 3">
    <name type="scientific">Salimicrobium halophilum</name>
    <dbReference type="NCBI Taxonomy" id="86666"/>
    <lineage>
        <taxon>Bacteria</taxon>
        <taxon>Bacillati</taxon>
        <taxon>Bacillota</taxon>
        <taxon>Bacilli</taxon>
        <taxon>Bacillales</taxon>
        <taxon>Bacillaceae</taxon>
        <taxon>Salimicrobium</taxon>
    </lineage>
</organism>
<feature type="region of interest" description="Disordered" evidence="1">
    <location>
        <begin position="21"/>
        <end position="47"/>
    </location>
</feature>
<reference evidence="3" key="1">
    <citation type="submission" date="2016-10" db="EMBL/GenBank/DDBJ databases">
        <authorList>
            <person name="Varghese N."/>
            <person name="Submissions S."/>
        </authorList>
    </citation>
    <scope>NUCLEOTIDE SEQUENCE [LARGE SCALE GENOMIC DNA]</scope>
    <source>
        <strain evidence="3">DSM 4771</strain>
    </source>
</reference>
<feature type="compositionally biased region" description="Basic and acidic residues" evidence="1">
    <location>
        <begin position="268"/>
        <end position="284"/>
    </location>
</feature>
<evidence type="ECO:0000256" key="1">
    <source>
        <dbReference type="SAM" id="MobiDB-lite"/>
    </source>
</evidence>
<dbReference type="EMBL" id="FNEV01000002">
    <property type="protein sequence ID" value="SDJ10905.1"/>
    <property type="molecule type" value="Genomic_DNA"/>
</dbReference>
<evidence type="ECO:0000313" key="2">
    <source>
        <dbReference type="EMBL" id="SDJ10905.1"/>
    </source>
</evidence>
<dbReference type="PROSITE" id="PS51257">
    <property type="entry name" value="PROKAR_LIPOPROTEIN"/>
    <property type="match status" value="1"/>
</dbReference>
<sequence>MKWIKVFLFVLLLAGCGQSETMKGDAGGKSNSSEQERSCPSGEVDGQTIDEVPQEELEKYDQADATAAVQMERYETFQSHLKQEGISMDEMDALGNVFFADTSVVVLLKKELPSEKREPVEQIVEQMRSTYNKDAVIMDYVAISVKEKEQRITEVSNTLREHETINEKLSSVSTCGGKSMDIQVTTLEEMTEEEKEYLTSEFDFPVYAEVMASETAGYVTGVREGGMLVGFGWFSNAPGEVKVGDYVKVTHGPVAESFPSQGAAYKTEIQDPRQPEGADKTDRQVVKKALSSFEKGRLNVTEVTYDEEKDEWQVTISTGIMEEDEEETVTVPD</sequence>
<proteinExistence type="predicted"/>
<accession>A0A1G8R2X1</accession>
<dbReference type="AlphaFoldDB" id="A0A1G8R2X1"/>
<protein>
    <submittedName>
        <fullName evidence="2">Uncharacterized protein</fullName>
    </submittedName>
</protein>
<gene>
    <name evidence="2" type="ORF">SAMN04490247_0767</name>
</gene>